<dbReference type="InterPro" id="IPR001001">
    <property type="entry name" value="DNA_polIII_beta"/>
</dbReference>
<feature type="domain" description="DNA polymerase III beta sliding clamp central" evidence="10">
    <location>
        <begin position="123"/>
        <end position="238"/>
    </location>
</feature>
<keyword evidence="6" id="KW-0235">DNA replication</keyword>
<evidence type="ECO:0000256" key="2">
    <source>
        <dbReference type="ARBA" id="ARBA00010752"/>
    </source>
</evidence>
<dbReference type="Pfam" id="PF00712">
    <property type="entry name" value="DNA_pol3_beta"/>
    <property type="match status" value="1"/>
</dbReference>
<dbReference type="EC" id="2.7.7.7" evidence="12"/>
<evidence type="ECO:0000256" key="1">
    <source>
        <dbReference type="ARBA" id="ARBA00004496"/>
    </source>
</evidence>
<dbReference type="GO" id="GO:0005737">
    <property type="term" value="C:cytoplasm"/>
    <property type="evidence" value="ECO:0007669"/>
    <property type="project" value="UniProtKB-SubCell"/>
</dbReference>
<dbReference type="HOGENOM" id="CLU_038149_4_2_11"/>
<gene>
    <name evidence="12" type="ordered locus">Afer_0002</name>
</gene>
<dbReference type="InterPro" id="IPR022634">
    <property type="entry name" value="DNA_polIII_beta_N"/>
</dbReference>
<accession>C7M115</accession>
<dbReference type="AlphaFoldDB" id="C7M115"/>
<feature type="domain" description="DNA polymerase III beta sliding clamp C-terminal" evidence="11">
    <location>
        <begin position="249"/>
        <end position="363"/>
    </location>
</feature>
<dbReference type="GO" id="GO:0008408">
    <property type="term" value="F:3'-5' exonuclease activity"/>
    <property type="evidence" value="ECO:0007669"/>
    <property type="project" value="InterPro"/>
</dbReference>
<evidence type="ECO:0000313" key="12">
    <source>
        <dbReference type="EMBL" id="ACU52977.1"/>
    </source>
</evidence>
<keyword evidence="4 12" id="KW-0808">Transferase</keyword>
<reference evidence="12 13" key="1">
    <citation type="journal article" date="2009" name="Stand. Genomic Sci.">
        <title>Complete genome sequence of Acidimicrobium ferrooxidans type strain (ICP).</title>
        <authorList>
            <person name="Clum A."/>
            <person name="Nolan M."/>
            <person name="Lang E."/>
            <person name="Glavina Del Rio T."/>
            <person name="Tice H."/>
            <person name="Copeland A."/>
            <person name="Cheng J.F."/>
            <person name="Lucas S."/>
            <person name="Chen F."/>
            <person name="Bruce D."/>
            <person name="Goodwin L."/>
            <person name="Pitluck S."/>
            <person name="Ivanova N."/>
            <person name="Mavrommatis K."/>
            <person name="Mikhailova N."/>
            <person name="Pati A."/>
            <person name="Chen A."/>
            <person name="Palaniappan K."/>
            <person name="Goker M."/>
            <person name="Spring S."/>
            <person name="Land M."/>
            <person name="Hauser L."/>
            <person name="Chang Y.J."/>
            <person name="Jeffries C.C."/>
            <person name="Chain P."/>
            <person name="Bristow J."/>
            <person name="Eisen J.A."/>
            <person name="Markowitz V."/>
            <person name="Hugenholtz P."/>
            <person name="Kyrpides N.C."/>
            <person name="Klenk H.P."/>
            <person name="Lapidus A."/>
        </authorList>
    </citation>
    <scope>NUCLEOTIDE SEQUENCE [LARGE SCALE GENOMIC DNA]</scope>
    <source>
        <strain evidence="13">DSM 10331 / JCM 15462 / NBRC 103882 / ICP</strain>
    </source>
</reference>
<proteinExistence type="inferred from homology"/>
<evidence type="ECO:0000259" key="11">
    <source>
        <dbReference type="Pfam" id="PF02768"/>
    </source>
</evidence>
<dbReference type="Proteomes" id="UP000000771">
    <property type="component" value="Chromosome"/>
</dbReference>
<evidence type="ECO:0000259" key="10">
    <source>
        <dbReference type="Pfam" id="PF02767"/>
    </source>
</evidence>
<dbReference type="CDD" id="cd00140">
    <property type="entry name" value="beta_clamp"/>
    <property type="match status" value="1"/>
</dbReference>
<organism evidence="12 13">
    <name type="scientific">Acidimicrobium ferrooxidans (strain DSM 10331 / JCM 15462 / NBRC 103882 / ICP)</name>
    <dbReference type="NCBI Taxonomy" id="525909"/>
    <lineage>
        <taxon>Bacteria</taxon>
        <taxon>Bacillati</taxon>
        <taxon>Actinomycetota</taxon>
        <taxon>Acidimicrobiia</taxon>
        <taxon>Acidimicrobiales</taxon>
        <taxon>Acidimicrobiaceae</taxon>
        <taxon>Acidimicrobium</taxon>
    </lineage>
</organism>
<evidence type="ECO:0000256" key="4">
    <source>
        <dbReference type="ARBA" id="ARBA00022679"/>
    </source>
</evidence>
<dbReference type="STRING" id="525909.Afer_0002"/>
<dbReference type="Gene3D" id="3.10.150.10">
    <property type="entry name" value="DNA Polymerase III, subunit A, domain 2"/>
    <property type="match status" value="1"/>
</dbReference>
<dbReference type="GO" id="GO:0003677">
    <property type="term" value="F:DNA binding"/>
    <property type="evidence" value="ECO:0007669"/>
    <property type="project" value="UniProtKB-KW"/>
</dbReference>
<dbReference type="SMART" id="SM00480">
    <property type="entry name" value="POL3Bc"/>
    <property type="match status" value="1"/>
</dbReference>
<keyword evidence="3" id="KW-0963">Cytoplasm</keyword>
<dbReference type="Gene3D" id="3.70.10.10">
    <property type="match status" value="1"/>
</dbReference>
<evidence type="ECO:0000256" key="7">
    <source>
        <dbReference type="ARBA" id="ARBA00022932"/>
    </source>
</evidence>
<keyword evidence="13" id="KW-1185">Reference proteome</keyword>
<dbReference type="PANTHER" id="PTHR30478:SF0">
    <property type="entry name" value="BETA SLIDING CLAMP"/>
    <property type="match status" value="1"/>
</dbReference>
<keyword evidence="7" id="KW-0239">DNA-directed DNA polymerase</keyword>
<evidence type="ECO:0000313" key="13">
    <source>
        <dbReference type="Proteomes" id="UP000000771"/>
    </source>
</evidence>
<evidence type="ECO:0000256" key="6">
    <source>
        <dbReference type="ARBA" id="ARBA00022705"/>
    </source>
</evidence>
<evidence type="ECO:0000256" key="8">
    <source>
        <dbReference type="ARBA" id="ARBA00023125"/>
    </source>
</evidence>
<dbReference type="RefSeq" id="WP_012784096.1">
    <property type="nucleotide sequence ID" value="NC_013124.1"/>
</dbReference>
<dbReference type="OrthoDB" id="468978at2"/>
<comment type="subcellular location">
    <subcellularLocation>
        <location evidence="1">Cytoplasm</location>
    </subcellularLocation>
</comment>
<feature type="domain" description="DNA polymerase III beta sliding clamp N-terminal" evidence="9">
    <location>
        <begin position="1"/>
        <end position="111"/>
    </location>
</feature>
<sequence>MKFLCERDELASALQAASRALSSRSSLAGVRWTLRGGELEVEGRESDLAIRSVLGAMGTEGSFQTPASLAVDLVRTMPSDQVEVVVEDASVVLRSGRAEVSLQLLPTLELPGIGEGTTPSATVPAAALAQGIRQVAVAAARDDGRDLIYSSMLFSSTNDGLRLVATDGTRLALRDIANLSVAGSEARDVVIPTRAVRELERLVTGAGVDEIHVGIGERDAVFVVGTTTLATRLVDEPFRDYRRLVEATYPKKLLLDRLSLVDAMRRLRRMAKEARNSSSIQMNMTPTACELSVRIPSVGQVHEVLDANFNDAEFTINFDPDMLADGVDGVEGDVIRLEFIEANRAACVSSADTREYLYILMPIVAR</sequence>
<dbReference type="GO" id="GO:0006271">
    <property type="term" value="P:DNA strand elongation involved in DNA replication"/>
    <property type="evidence" value="ECO:0007669"/>
    <property type="project" value="TreeGrafter"/>
</dbReference>
<evidence type="ECO:0000259" key="9">
    <source>
        <dbReference type="Pfam" id="PF00712"/>
    </source>
</evidence>
<keyword evidence="8" id="KW-0238">DNA-binding</keyword>
<comment type="similarity">
    <text evidence="2">Belongs to the beta sliding clamp family.</text>
</comment>
<dbReference type="SUPFAM" id="SSF55979">
    <property type="entry name" value="DNA clamp"/>
    <property type="match status" value="3"/>
</dbReference>
<dbReference type="EMBL" id="CP001631">
    <property type="protein sequence ID" value="ACU52977.1"/>
    <property type="molecule type" value="Genomic_DNA"/>
</dbReference>
<dbReference type="eggNOG" id="COG0592">
    <property type="taxonomic scope" value="Bacteria"/>
</dbReference>
<dbReference type="KEGG" id="afo:Afer_0002"/>
<dbReference type="PANTHER" id="PTHR30478">
    <property type="entry name" value="DNA POLYMERASE III SUBUNIT BETA"/>
    <property type="match status" value="1"/>
</dbReference>
<dbReference type="Pfam" id="PF02768">
    <property type="entry name" value="DNA_pol3_beta_3"/>
    <property type="match status" value="1"/>
</dbReference>
<dbReference type="InterPro" id="IPR022635">
    <property type="entry name" value="DNA_polIII_beta_C"/>
</dbReference>
<evidence type="ECO:0000256" key="3">
    <source>
        <dbReference type="ARBA" id="ARBA00022490"/>
    </source>
</evidence>
<keyword evidence="5 12" id="KW-0548">Nucleotidyltransferase</keyword>
<protein>
    <submittedName>
        <fullName evidence="12">DNA polymerase III, beta subunit</fullName>
        <ecNumber evidence="12">2.7.7.7</ecNumber>
    </submittedName>
</protein>
<dbReference type="GO" id="GO:0009360">
    <property type="term" value="C:DNA polymerase III complex"/>
    <property type="evidence" value="ECO:0007669"/>
    <property type="project" value="InterPro"/>
</dbReference>
<dbReference type="InterPro" id="IPR046938">
    <property type="entry name" value="DNA_clamp_sf"/>
</dbReference>
<dbReference type="InterPro" id="IPR022637">
    <property type="entry name" value="DNA_polIII_beta_cen"/>
</dbReference>
<dbReference type="Pfam" id="PF02767">
    <property type="entry name" value="DNA_pol3_beta_2"/>
    <property type="match status" value="1"/>
</dbReference>
<evidence type="ECO:0000256" key="5">
    <source>
        <dbReference type="ARBA" id="ARBA00022695"/>
    </source>
</evidence>
<dbReference type="GO" id="GO:0003887">
    <property type="term" value="F:DNA-directed DNA polymerase activity"/>
    <property type="evidence" value="ECO:0007669"/>
    <property type="project" value="UniProtKB-KW"/>
</dbReference>
<name>C7M115_ACIFD</name>
<dbReference type="NCBIfam" id="TIGR00663">
    <property type="entry name" value="dnan"/>
    <property type="match status" value="1"/>
</dbReference>